<dbReference type="EMBL" id="JAWDIO010000002">
    <property type="protein sequence ID" value="MDU0353172.1"/>
    <property type="molecule type" value="Genomic_DNA"/>
</dbReference>
<organism evidence="8 9">
    <name type="scientific">Paraglaciecola aquimarina</name>
    <dbReference type="NCBI Taxonomy" id="1235557"/>
    <lineage>
        <taxon>Bacteria</taxon>
        <taxon>Pseudomonadati</taxon>
        <taxon>Pseudomonadota</taxon>
        <taxon>Gammaproteobacteria</taxon>
        <taxon>Alteromonadales</taxon>
        <taxon>Alteromonadaceae</taxon>
        <taxon>Paraglaciecola</taxon>
    </lineage>
</organism>
<dbReference type="Gene3D" id="2.170.130.10">
    <property type="entry name" value="TonB-dependent receptor, plug domain"/>
    <property type="match status" value="1"/>
</dbReference>
<feature type="signal peptide" evidence="5">
    <location>
        <begin position="1"/>
        <end position="26"/>
    </location>
</feature>
<evidence type="ECO:0000256" key="2">
    <source>
        <dbReference type="ARBA" id="ARBA00023136"/>
    </source>
</evidence>
<evidence type="ECO:0000256" key="3">
    <source>
        <dbReference type="ARBA" id="ARBA00023237"/>
    </source>
</evidence>
<keyword evidence="4" id="KW-0798">TonB box</keyword>
<evidence type="ECO:0000313" key="8">
    <source>
        <dbReference type="EMBL" id="MDU0353172.1"/>
    </source>
</evidence>
<dbReference type="Gene3D" id="2.40.170.20">
    <property type="entry name" value="TonB-dependent receptor, beta-barrel domain"/>
    <property type="match status" value="1"/>
</dbReference>
<comment type="caution">
    <text evidence="8">The sequence shown here is derived from an EMBL/GenBank/DDBJ whole genome shotgun (WGS) entry which is preliminary data.</text>
</comment>
<dbReference type="NCBIfam" id="TIGR01782">
    <property type="entry name" value="TonB-Xanth-Caul"/>
    <property type="match status" value="1"/>
</dbReference>
<proteinExistence type="inferred from homology"/>
<keyword evidence="3" id="KW-0998">Cell outer membrane</keyword>
<accession>A0ABU3ST76</accession>
<keyword evidence="9" id="KW-1185">Reference proteome</keyword>
<sequence length="795" mass="86530">MKNYIQQSVITAMGVLALTSVGQSFAQQSEVSAVSDGEDVEVISVKGIRSSIILATETKRSAPVVVDVISSTDIGRFPDENIAESLQRVTGVQIERVRGEGSKVSIRGLPPQFTQTTMNERNIASAFALDYLGTASRNFEYSALPSEFVSSLEVYKTPMASLQEGGLSGTVIARTHSPLNYGKERLALSTQLAHESNSGEVAPRVSGMYSNVFADGKVGLSVGAAYTERNAETQSSLSRGFRRSRNYTQNILLLETFQEEKERTSLIGRLEYRPSDKLSSYVDVFQTEIDNLSIRGQSAYNFGNTVGRITSTSAEQLVDSGTIFEQVGDNLLTTAVELTNVELRPGGRYQSREGKTTAYALGGKYELDQWTFKGELNLSHSEQLADGLNILTRGYVSQAGYDTTLDEDMTSLVLSPQAQIEVTDLSNFELLSFFGEFGSKVEDDIKSLRFDVARHFDSGIIKTIKFGSTYSEHEQFGNQRRLDIDKGELASRYGIPARAGGGFEGAPVVELAGAGGGSFLDAYDGPAYVPNQFLRAKTRDVVEAFSRQELEAMGAISFNETAKLDVQETVTAAYAQADFTAIDDALTGNFGVRLVETEQVTNGIGPDLAGITFQPDAGALITIPAGQAISVSRTYTDVLPSLNLAYEISDDLVARFSASKTMSRPSLSQISPSTTATNVPPTINKNNPYLDPFRSNNIDASLEWYFASGSILSSTIFKKELVSLVETETLNQSLDIIELSADGSSRTISEEFIINSLKNGEGVDLQGIELTFQHNFSDLPRYLKQYGDDAQLYVH</sequence>
<dbReference type="PANTHER" id="PTHR40980">
    <property type="entry name" value="PLUG DOMAIN-CONTAINING PROTEIN"/>
    <property type="match status" value="1"/>
</dbReference>
<feature type="chain" id="PRO_5045766699" evidence="5">
    <location>
        <begin position="27"/>
        <end position="795"/>
    </location>
</feature>
<dbReference type="InterPro" id="IPR037066">
    <property type="entry name" value="Plug_dom_sf"/>
</dbReference>
<dbReference type="PANTHER" id="PTHR40980:SF3">
    <property type="entry name" value="TONB-DEPENDENT RECEPTOR-LIKE BETA-BARREL DOMAIN-CONTAINING PROTEIN"/>
    <property type="match status" value="1"/>
</dbReference>
<reference evidence="8 9" key="1">
    <citation type="submission" date="2023-10" db="EMBL/GenBank/DDBJ databases">
        <title>Glaciecola aquimarina strain GGW-M5 nov., isolated from a coastal seawater.</title>
        <authorList>
            <person name="Bayburt H."/>
            <person name="Kim J.M."/>
            <person name="Choi B.J."/>
            <person name="Jeon C.O."/>
        </authorList>
    </citation>
    <scope>NUCLEOTIDE SEQUENCE [LARGE SCALE GENOMIC DNA]</scope>
    <source>
        <strain evidence="8 9">KCTC 32108</strain>
    </source>
</reference>
<evidence type="ECO:0000256" key="5">
    <source>
        <dbReference type="SAM" id="SignalP"/>
    </source>
</evidence>
<evidence type="ECO:0000256" key="1">
    <source>
        <dbReference type="ARBA" id="ARBA00004442"/>
    </source>
</evidence>
<dbReference type="Pfam" id="PF00593">
    <property type="entry name" value="TonB_dep_Rec_b-barrel"/>
    <property type="match status" value="1"/>
</dbReference>
<dbReference type="InterPro" id="IPR036942">
    <property type="entry name" value="Beta-barrel_TonB_sf"/>
</dbReference>
<comment type="similarity">
    <text evidence="4">Belongs to the TonB-dependent receptor family.</text>
</comment>
<dbReference type="SUPFAM" id="SSF56935">
    <property type="entry name" value="Porins"/>
    <property type="match status" value="1"/>
</dbReference>
<dbReference type="InterPro" id="IPR000531">
    <property type="entry name" value="Beta-barrel_TonB"/>
</dbReference>
<evidence type="ECO:0000313" key="9">
    <source>
        <dbReference type="Proteomes" id="UP001247805"/>
    </source>
</evidence>
<evidence type="ECO:0000256" key="4">
    <source>
        <dbReference type="RuleBase" id="RU003357"/>
    </source>
</evidence>
<keyword evidence="5" id="KW-0732">Signal</keyword>
<comment type="subcellular location">
    <subcellularLocation>
        <location evidence="1 4">Cell outer membrane</location>
    </subcellularLocation>
</comment>
<feature type="domain" description="TonB-dependent receptor-like beta-barrel" evidence="6">
    <location>
        <begin position="424"/>
        <end position="777"/>
    </location>
</feature>
<protein>
    <submittedName>
        <fullName evidence="8">TonB-dependent receptor</fullName>
    </submittedName>
</protein>
<dbReference type="Proteomes" id="UP001247805">
    <property type="component" value="Unassembled WGS sequence"/>
</dbReference>
<feature type="domain" description="TonB-dependent receptor plug" evidence="7">
    <location>
        <begin position="59"/>
        <end position="167"/>
    </location>
</feature>
<dbReference type="InterPro" id="IPR010104">
    <property type="entry name" value="TonB_rcpt_bac"/>
</dbReference>
<keyword evidence="2 4" id="KW-0472">Membrane</keyword>
<evidence type="ECO:0000259" key="6">
    <source>
        <dbReference type="Pfam" id="PF00593"/>
    </source>
</evidence>
<gene>
    <name evidence="8" type="ORF">RS130_03795</name>
</gene>
<dbReference type="InterPro" id="IPR012910">
    <property type="entry name" value="Plug_dom"/>
</dbReference>
<dbReference type="RefSeq" id="WP_316024863.1">
    <property type="nucleotide sequence ID" value="NZ_JAWDIO010000002.1"/>
</dbReference>
<evidence type="ECO:0000259" key="7">
    <source>
        <dbReference type="Pfam" id="PF07715"/>
    </source>
</evidence>
<dbReference type="Pfam" id="PF07715">
    <property type="entry name" value="Plug"/>
    <property type="match status" value="1"/>
</dbReference>
<name>A0ABU3ST76_9ALTE</name>
<keyword evidence="8" id="KW-0675">Receptor</keyword>